<dbReference type="PANTHER" id="PTHR11610:SF173">
    <property type="entry name" value="LIPASE DOMAIN-CONTAINING PROTEIN-RELATED"/>
    <property type="match status" value="1"/>
</dbReference>
<feature type="domain" description="Lipase" evidence="5">
    <location>
        <begin position="323"/>
        <end position="401"/>
    </location>
</feature>
<gene>
    <name evidence="6" type="ORF">LAZ67_23002060</name>
</gene>
<dbReference type="PRINTS" id="PR00821">
    <property type="entry name" value="TAGLIPASE"/>
</dbReference>
<name>A0ABY6LR45_9ARAC</name>
<sequence>MKRWIFPQEDLPPGSEGPEEDAFVHYIATWKRLSCLQSSTAFQDVTFKVLADDKNDTVKEFVCYGELGCFHRNGTFEHLAHLPDPPEYIGTKYLQYPDAVELDQDSPQLLKPGRPLFILIHGFNQDSNSHRFVEMKNALLKRDPDTNVVIVDWWKGARGPFYFSAAVNAEVVGRQTGRLLSLLSTSVDLENDVHVVGFSLGAQISGFTGRWLRSRYGKMVGRITGLDPASPFYEGYGPDVHLTTADAKFVDVIHTSAGDSLTSGEVGFIAPVGHVDFYPNGGRGQPHCVGRSVIHIVTVGFIVGHFTMRKLALLMMVVSSLMERGVTLPHGGIKCNHEASLMFFIQSINSSCNFKAYPCPGGYKAFTRGHCFNCKTNGPCGEMGITSVKEQGRGTLYLPTRVNLPVCGR</sequence>
<evidence type="ECO:0000256" key="4">
    <source>
        <dbReference type="RuleBase" id="RU004262"/>
    </source>
</evidence>
<keyword evidence="3" id="KW-0964">Secreted</keyword>
<evidence type="ECO:0000313" key="6">
    <source>
        <dbReference type="EMBL" id="UYV83684.1"/>
    </source>
</evidence>
<evidence type="ECO:0000313" key="7">
    <source>
        <dbReference type="Proteomes" id="UP001235939"/>
    </source>
</evidence>
<dbReference type="InterPro" id="IPR033906">
    <property type="entry name" value="Lipase_N"/>
</dbReference>
<dbReference type="EMBL" id="CP092885">
    <property type="protein sequence ID" value="UYV83684.1"/>
    <property type="molecule type" value="Genomic_DNA"/>
</dbReference>
<evidence type="ECO:0000256" key="1">
    <source>
        <dbReference type="ARBA" id="ARBA00004613"/>
    </source>
</evidence>
<dbReference type="CDD" id="cd00707">
    <property type="entry name" value="Pancreat_lipase_like"/>
    <property type="match status" value="1"/>
</dbReference>
<dbReference type="PANTHER" id="PTHR11610">
    <property type="entry name" value="LIPASE"/>
    <property type="match status" value="1"/>
</dbReference>
<dbReference type="Proteomes" id="UP001235939">
    <property type="component" value="Chromosome 23"/>
</dbReference>
<dbReference type="Gene3D" id="3.40.50.1820">
    <property type="entry name" value="alpha/beta hydrolase"/>
    <property type="match status" value="1"/>
</dbReference>
<dbReference type="InterPro" id="IPR000734">
    <property type="entry name" value="TAG_lipase"/>
</dbReference>
<evidence type="ECO:0000259" key="5">
    <source>
        <dbReference type="Pfam" id="PF00151"/>
    </source>
</evidence>
<evidence type="ECO:0000256" key="2">
    <source>
        <dbReference type="ARBA" id="ARBA00010701"/>
    </source>
</evidence>
<keyword evidence="7" id="KW-1185">Reference proteome</keyword>
<reference evidence="6 7" key="1">
    <citation type="submission" date="2022-03" db="EMBL/GenBank/DDBJ databases">
        <title>A chromosomal length assembly of Cordylochernes scorpioides.</title>
        <authorList>
            <person name="Zeh D."/>
            <person name="Zeh J."/>
        </authorList>
    </citation>
    <scope>NUCLEOTIDE SEQUENCE [LARGE SCALE GENOMIC DNA]</scope>
    <source>
        <strain evidence="6">IN4F17</strain>
        <tissue evidence="6">Whole Body</tissue>
    </source>
</reference>
<accession>A0ABY6LR45</accession>
<comment type="similarity">
    <text evidence="2 4">Belongs to the AB hydrolase superfamily. Lipase family.</text>
</comment>
<proteinExistence type="inferred from homology"/>
<organism evidence="6 7">
    <name type="scientific">Cordylochernes scorpioides</name>
    <dbReference type="NCBI Taxonomy" id="51811"/>
    <lineage>
        <taxon>Eukaryota</taxon>
        <taxon>Metazoa</taxon>
        <taxon>Ecdysozoa</taxon>
        <taxon>Arthropoda</taxon>
        <taxon>Chelicerata</taxon>
        <taxon>Arachnida</taxon>
        <taxon>Pseudoscorpiones</taxon>
        <taxon>Cheliferoidea</taxon>
        <taxon>Chernetidae</taxon>
        <taxon>Cordylochernes</taxon>
    </lineage>
</organism>
<dbReference type="Pfam" id="PF00151">
    <property type="entry name" value="Lipase"/>
    <property type="match status" value="2"/>
</dbReference>
<evidence type="ECO:0000256" key="3">
    <source>
        <dbReference type="ARBA" id="ARBA00022525"/>
    </source>
</evidence>
<protein>
    <submittedName>
        <fullName evidence="6">Lipase</fullName>
    </submittedName>
</protein>
<dbReference type="InterPro" id="IPR013818">
    <property type="entry name" value="Lipase"/>
</dbReference>
<dbReference type="SUPFAM" id="SSF53474">
    <property type="entry name" value="alpha/beta-Hydrolases"/>
    <property type="match status" value="1"/>
</dbReference>
<comment type="subcellular location">
    <subcellularLocation>
        <location evidence="1">Secreted</location>
    </subcellularLocation>
</comment>
<dbReference type="InterPro" id="IPR029058">
    <property type="entry name" value="AB_hydrolase_fold"/>
</dbReference>
<feature type="domain" description="Lipase" evidence="5">
    <location>
        <begin position="114"/>
        <end position="297"/>
    </location>
</feature>